<comment type="function">
    <text evidence="4 6">This protein is one of the early assembly proteins of the 50S ribosomal subunit, although it is not seen to bind rRNA by itself. It is important during the early stages of 50S assembly.</text>
</comment>
<evidence type="ECO:0000256" key="2">
    <source>
        <dbReference type="ARBA" id="ARBA00022980"/>
    </source>
</evidence>
<accession>A0ABY8LTI9</accession>
<evidence type="ECO:0000256" key="1">
    <source>
        <dbReference type="ARBA" id="ARBA00006227"/>
    </source>
</evidence>
<dbReference type="Pfam" id="PF00572">
    <property type="entry name" value="Ribosomal_L13"/>
    <property type="match status" value="1"/>
</dbReference>
<dbReference type="RefSeq" id="WP_280101861.1">
    <property type="nucleotide sequence ID" value="NZ_CP122979.1"/>
</dbReference>
<dbReference type="SUPFAM" id="SSF52161">
    <property type="entry name" value="Ribosomal protein L13"/>
    <property type="match status" value="1"/>
</dbReference>
<organism evidence="7 8">
    <name type="scientific">Mesomycoplasma lagogenitalium</name>
    <dbReference type="NCBI Taxonomy" id="171286"/>
    <lineage>
        <taxon>Bacteria</taxon>
        <taxon>Bacillati</taxon>
        <taxon>Mycoplasmatota</taxon>
        <taxon>Mycoplasmoidales</taxon>
        <taxon>Metamycoplasmataceae</taxon>
        <taxon>Mesomycoplasma</taxon>
    </lineage>
</organism>
<dbReference type="InterPro" id="IPR005823">
    <property type="entry name" value="Ribosomal_uL13_bac-type"/>
</dbReference>
<dbReference type="EMBL" id="CP122979">
    <property type="protein sequence ID" value="WGI36560.1"/>
    <property type="molecule type" value="Genomic_DNA"/>
</dbReference>
<evidence type="ECO:0000256" key="3">
    <source>
        <dbReference type="ARBA" id="ARBA00023274"/>
    </source>
</evidence>
<dbReference type="PANTHER" id="PTHR11545">
    <property type="entry name" value="RIBOSOMAL PROTEIN L13"/>
    <property type="match status" value="1"/>
</dbReference>
<evidence type="ECO:0000256" key="4">
    <source>
        <dbReference type="HAMAP-Rule" id="MF_01366"/>
    </source>
</evidence>
<dbReference type="GO" id="GO:0005840">
    <property type="term" value="C:ribosome"/>
    <property type="evidence" value="ECO:0007669"/>
    <property type="project" value="UniProtKB-KW"/>
</dbReference>
<dbReference type="HAMAP" id="MF_01366">
    <property type="entry name" value="Ribosomal_uL13"/>
    <property type="match status" value="1"/>
</dbReference>
<evidence type="ECO:0000256" key="5">
    <source>
        <dbReference type="RuleBase" id="RU003877"/>
    </source>
</evidence>
<dbReference type="CDD" id="cd00392">
    <property type="entry name" value="Ribosomal_L13"/>
    <property type="match status" value="1"/>
</dbReference>
<dbReference type="InterPro" id="IPR005822">
    <property type="entry name" value="Ribosomal_uL13"/>
</dbReference>
<evidence type="ECO:0000313" key="8">
    <source>
        <dbReference type="Proteomes" id="UP001179842"/>
    </source>
</evidence>
<dbReference type="InterPro" id="IPR036899">
    <property type="entry name" value="Ribosomal_uL13_sf"/>
</dbReference>
<dbReference type="Gene3D" id="3.90.1180.10">
    <property type="entry name" value="Ribosomal protein L13"/>
    <property type="match status" value="1"/>
</dbReference>
<gene>
    <name evidence="4 6 7" type="primary">rplM</name>
    <name evidence="7" type="ORF">QEG99_03795</name>
</gene>
<protein>
    <recommendedName>
        <fullName evidence="4">Large ribosomal subunit protein uL13</fullName>
    </recommendedName>
</protein>
<keyword evidence="3 4" id="KW-0687">Ribonucleoprotein</keyword>
<evidence type="ECO:0000256" key="6">
    <source>
        <dbReference type="RuleBase" id="RU003878"/>
    </source>
</evidence>
<comment type="subunit">
    <text evidence="4">Part of the 50S ribosomal subunit.</text>
</comment>
<dbReference type="InterPro" id="IPR023563">
    <property type="entry name" value="Ribosomal_uL13_CS"/>
</dbReference>
<reference evidence="7" key="1">
    <citation type="submission" date="2023-04" db="EMBL/GenBank/DDBJ databases">
        <title>Completed genome of Mycoplasma lagogenitalium type strain 12MS.</title>
        <authorList>
            <person name="Spergser J."/>
        </authorList>
    </citation>
    <scope>NUCLEOTIDE SEQUENCE</scope>
    <source>
        <strain evidence="7">12MS</strain>
    </source>
</reference>
<dbReference type="PANTHER" id="PTHR11545:SF2">
    <property type="entry name" value="LARGE RIBOSOMAL SUBUNIT PROTEIN UL13M"/>
    <property type="match status" value="1"/>
</dbReference>
<dbReference type="Proteomes" id="UP001179842">
    <property type="component" value="Chromosome"/>
</dbReference>
<dbReference type="PIRSF" id="PIRSF002181">
    <property type="entry name" value="Ribosomal_L13"/>
    <property type="match status" value="1"/>
</dbReference>
<dbReference type="NCBIfam" id="TIGR01066">
    <property type="entry name" value="rplM_bact"/>
    <property type="match status" value="1"/>
</dbReference>
<dbReference type="PROSITE" id="PS00783">
    <property type="entry name" value="RIBOSOMAL_L13"/>
    <property type="match status" value="1"/>
</dbReference>
<evidence type="ECO:0000313" key="7">
    <source>
        <dbReference type="EMBL" id="WGI36560.1"/>
    </source>
</evidence>
<keyword evidence="8" id="KW-1185">Reference proteome</keyword>
<comment type="similarity">
    <text evidence="1 4 5">Belongs to the universal ribosomal protein uL13 family.</text>
</comment>
<sequence length="144" mass="16331">MRQTTIVKHLEVEKKWYVIDAENQVLGRLATLAATYLRGKNKPSFTPNVDMGDNIIIINAEKVLLTANKEENKIYYSHSGYPGGLKSINAKNLREKKPTAIVEKAIRGMLPHTKLGNRQRVNLFVYAGPEHKHNAQKPEKLEVK</sequence>
<proteinExistence type="inferred from homology"/>
<keyword evidence="2 4" id="KW-0689">Ribosomal protein</keyword>
<name>A0ABY8LTI9_9BACT</name>